<keyword evidence="5" id="KW-0810">Translation regulation</keyword>
<feature type="domain" description="Impact N-terminal" evidence="9">
    <location>
        <begin position="525"/>
        <end position="633"/>
    </location>
</feature>
<evidence type="ECO:0000256" key="6">
    <source>
        <dbReference type="ARBA" id="ARBA00023016"/>
    </source>
</evidence>
<dbReference type="InterPro" id="IPR006694">
    <property type="entry name" value="Fatty_acid_hydroxylase"/>
</dbReference>
<dbReference type="InterPro" id="IPR016135">
    <property type="entry name" value="UBQ-conjugating_enzyme/RWD"/>
</dbReference>
<keyword evidence="13" id="KW-1185">Reference proteome</keyword>
<evidence type="ECO:0000256" key="3">
    <source>
        <dbReference type="ARBA" id="ARBA00022490"/>
    </source>
</evidence>
<feature type="domain" description="RWD" evidence="11">
    <location>
        <begin position="377"/>
        <end position="467"/>
    </location>
</feature>
<feature type="region of interest" description="Disordered" evidence="7">
    <location>
        <begin position="483"/>
        <end position="504"/>
    </location>
</feature>
<dbReference type="Gene3D" id="3.30.230.30">
    <property type="entry name" value="Impact, N-terminal domain"/>
    <property type="match status" value="1"/>
</dbReference>
<dbReference type="Gene3D" id="3.10.110.10">
    <property type="entry name" value="Ubiquitin Conjugating Enzyme"/>
    <property type="match status" value="1"/>
</dbReference>
<keyword evidence="8" id="KW-0472">Membrane</keyword>
<comment type="caution">
    <text evidence="12">The sequence shown here is derived from an EMBL/GenBank/DDBJ whole genome shotgun (WGS) entry which is preliminary data.</text>
</comment>
<keyword evidence="8" id="KW-1133">Transmembrane helix</keyword>
<evidence type="ECO:0000259" key="9">
    <source>
        <dbReference type="Pfam" id="PF01205"/>
    </source>
</evidence>
<dbReference type="InterPro" id="IPR023582">
    <property type="entry name" value="Impact"/>
</dbReference>
<reference evidence="12 13" key="1">
    <citation type="submission" date="2024-02" db="EMBL/GenBank/DDBJ databases">
        <authorList>
            <person name="Chen Y."/>
            <person name="Shah S."/>
            <person name="Dougan E. K."/>
            <person name="Thang M."/>
            <person name="Chan C."/>
        </authorList>
    </citation>
    <scope>NUCLEOTIDE SEQUENCE [LARGE SCALE GENOMIC DNA]</scope>
</reference>
<gene>
    <name evidence="12" type="ORF">SCF082_LOCUS7096</name>
</gene>
<dbReference type="EMBL" id="CAXAMM010003962">
    <property type="protein sequence ID" value="CAK9001846.1"/>
    <property type="molecule type" value="Genomic_DNA"/>
</dbReference>
<accession>A0ABP0IGX7</accession>
<dbReference type="Pfam" id="PF05773">
    <property type="entry name" value="RWD"/>
    <property type="match status" value="1"/>
</dbReference>
<evidence type="ECO:0000256" key="1">
    <source>
        <dbReference type="ARBA" id="ARBA00004496"/>
    </source>
</evidence>
<dbReference type="CDD" id="cd23821">
    <property type="entry name" value="RWD_IMPACT"/>
    <property type="match status" value="1"/>
</dbReference>
<evidence type="ECO:0000313" key="12">
    <source>
        <dbReference type="EMBL" id="CAK9001846.1"/>
    </source>
</evidence>
<evidence type="ECO:0000256" key="8">
    <source>
        <dbReference type="SAM" id="Phobius"/>
    </source>
</evidence>
<dbReference type="Pfam" id="PF04116">
    <property type="entry name" value="FA_hydroxylase"/>
    <property type="match status" value="1"/>
</dbReference>
<dbReference type="InterPro" id="IPR001498">
    <property type="entry name" value="Impact_N"/>
</dbReference>
<comment type="subcellular location">
    <subcellularLocation>
        <location evidence="1">Cytoplasm</location>
    </subcellularLocation>
</comment>
<evidence type="ECO:0000256" key="2">
    <source>
        <dbReference type="ARBA" id="ARBA00007665"/>
    </source>
</evidence>
<evidence type="ECO:0000259" key="10">
    <source>
        <dbReference type="Pfam" id="PF04116"/>
    </source>
</evidence>
<dbReference type="PANTHER" id="PTHR16301:SF25">
    <property type="entry name" value="PROTEIN IMPACT"/>
    <property type="match status" value="1"/>
</dbReference>
<evidence type="ECO:0000259" key="11">
    <source>
        <dbReference type="Pfam" id="PF05773"/>
    </source>
</evidence>
<keyword evidence="3" id="KW-0963">Cytoplasm</keyword>
<sequence length="646" mass="70720">MLPQYKLTAKASQRPSANLIKRTLQEAFVGQFLMTPLAGYFGYHAFMIGGLPLDAKLPGLFELCKKFALGTFVSEHVIYLAHRTLHHKALYARFHKQHHSYVESMGISAEFAGPVEQLFVNFVPTLCGGALRGSHPFIFFFWLIYRLTETYETHSGYYFGDTFLGKLGLLHGESSSFHHAHHLENRGNFASWHVDALFGTMDAWLADGDYDGYLEKHLHGVVQLLQALDSRKQLVLGSLQQLSPSLLLVQQLLSVLELFGELRPAGNKRCDLPFELAPQRRTVLLCLGLFGAGLTSFLFATQQTVLVFHGSMFERRNASMQVVVQAQCLGQLSRHANKQRVLPGPGHLKIVERFALGKPLSRCAVFRATTTMDSRAAEELEALRAIYGDELAVEGASVTVVVGRRQDREDAAVGLRAVLPQGYPGEEAPVPQMLGWPVPVGKVVEELGEMFEPGEVVLFAWVEHVRNAWADLEAAAGGHAARGAEALGGGESPKLPEPPAAPAAEARVAAEVEVQVVSGEPFTSRKSTFQAHLARVEGVPQVEAMLARLRANPKIARASHNMLAYRIERSDAPGTFLCDNDDDGENAAGSKLAELLALTDAKNVAVVVSRWYGGVHLGPARFKIISNVARELLVQQGLVPRSTDTS</sequence>
<feature type="domain" description="Fatty acid hydroxylase" evidence="10">
    <location>
        <begin position="67"/>
        <end position="200"/>
    </location>
</feature>
<protein>
    <submittedName>
        <fullName evidence="12">Protein IMPACT (Imprinted and ancient gene protein homolog)</fullName>
    </submittedName>
</protein>
<evidence type="ECO:0000313" key="13">
    <source>
        <dbReference type="Proteomes" id="UP001642464"/>
    </source>
</evidence>
<dbReference type="Proteomes" id="UP001642464">
    <property type="component" value="Unassembled WGS sequence"/>
</dbReference>
<proteinExistence type="inferred from homology"/>
<feature type="transmembrane region" description="Helical" evidence="8">
    <location>
        <begin position="282"/>
        <end position="300"/>
    </location>
</feature>
<dbReference type="PANTHER" id="PTHR16301">
    <property type="entry name" value="IMPACT-RELATED"/>
    <property type="match status" value="1"/>
</dbReference>
<keyword evidence="8" id="KW-0812">Transmembrane</keyword>
<organism evidence="12 13">
    <name type="scientific">Durusdinium trenchii</name>
    <dbReference type="NCBI Taxonomy" id="1381693"/>
    <lineage>
        <taxon>Eukaryota</taxon>
        <taxon>Sar</taxon>
        <taxon>Alveolata</taxon>
        <taxon>Dinophyceae</taxon>
        <taxon>Suessiales</taxon>
        <taxon>Symbiodiniaceae</taxon>
        <taxon>Durusdinium</taxon>
    </lineage>
</organism>
<comment type="similarity">
    <text evidence="2">Belongs to the IMPACT family.</text>
</comment>
<dbReference type="Pfam" id="PF01205">
    <property type="entry name" value="Impact_N"/>
    <property type="match status" value="1"/>
</dbReference>
<dbReference type="SUPFAM" id="SSF54495">
    <property type="entry name" value="UBC-like"/>
    <property type="match status" value="1"/>
</dbReference>
<name>A0ABP0IGX7_9DINO</name>
<dbReference type="InterPro" id="IPR036956">
    <property type="entry name" value="Impact_N_sf"/>
</dbReference>
<keyword evidence="6" id="KW-0346">Stress response</keyword>
<dbReference type="InterPro" id="IPR006575">
    <property type="entry name" value="RWD_dom"/>
</dbReference>
<dbReference type="InterPro" id="IPR020568">
    <property type="entry name" value="Ribosomal_Su5_D2-typ_SF"/>
</dbReference>
<evidence type="ECO:0000256" key="7">
    <source>
        <dbReference type="SAM" id="MobiDB-lite"/>
    </source>
</evidence>
<dbReference type="SUPFAM" id="SSF54211">
    <property type="entry name" value="Ribosomal protein S5 domain 2-like"/>
    <property type="match status" value="1"/>
</dbReference>
<keyword evidence="4" id="KW-0678">Repressor</keyword>
<evidence type="ECO:0000256" key="4">
    <source>
        <dbReference type="ARBA" id="ARBA00022491"/>
    </source>
</evidence>
<evidence type="ECO:0000256" key="5">
    <source>
        <dbReference type="ARBA" id="ARBA00022845"/>
    </source>
</evidence>